<reference evidence="3 4" key="1">
    <citation type="submission" date="2025-04" db="UniProtKB">
        <authorList>
            <consortium name="RefSeq"/>
        </authorList>
    </citation>
    <scope>IDENTIFICATION</scope>
    <source>
        <strain evidence="3 4">Airmid</strain>
    </source>
</reference>
<protein>
    <submittedName>
        <fullName evidence="3 4">Uncharacterized protein LOC113791659 isoform X1</fullName>
    </submittedName>
</protein>
<organism evidence="2 4">
    <name type="scientific">Dermatophagoides pteronyssinus</name>
    <name type="common">European house dust mite</name>
    <dbReference type="NCBI Taxonomy" id="6956"/>
    <lineage>
        <taxon>Eukaryota</taxon>
        <taxon>Metazoa</taxon>
        <taxon>Ecdysozoa</taxon>
        <taxon>Arthropoda</taxon>
        <taxon>Chelicerata</taxon>
        <taxon>Arachnida</taxon>
        <taxon>Acari</taxon>
        <taxon>Acariformes</taxon>
        <taxon>Sarcoptiformes</taxon>
        <taxon>Astigmata</taxon>
        <taxon>Psoroptidia</taxon>
        <taxon>Analgoidea</taxon>
        <taxon>Pyroglyphidae</taxon>
        <taxon>Dermatophagoidinae</taxon>
        <taxon>Dermatophagoides</taxon>
    </lineage>
</organism>
<dbReference type="KEGG" id="dpte:113791659"/>
<accession>A0A6P6XV08</accession>
<keyword evidence="2" id="KW-1185">Reference proteome</keyword>
<evidence type="ECO:0000313" key="3">
    <source>
        <dbReference type="RefSeq" id="XP_027197256.1"/>
    </source>
</evidence>
<sequence length="239" mass="27593">MVTNNPNVLQLNLSYFRRPIQGRIRDLKYRAGKRDGLKLINDSSSKNDNKQSTSESDLSSLILETSTSSISTTLLSKRPQNIKKKSLFILDEADVTGDAFDTQLQTQVENSEDREFIDDNVHEHVDHTEDSIYLKTTKNLVGPQNKYKLKFDYDRNLEVNSQRYGSVFSQEPDEEDEYQMDSFCNDDIIYVSDSEDDLLTVKETPSRTLKRSLNNKQISSTPINPIKKRRRIIIDEDDD</sequence>
<name>A0A6P6XV08_DERPT</name>
<dbReference type="RefSeq" id="XP_027197256.1">
    <property type="nucleotide sequence ID" value="XM_027341455.1"/>
</dbReference>
<proteinExistence type="predicted"/>
<dbReference type="OrthoDB" id="6512086at2759"/>
<gene>
    <name evidence="3 4" type="primary">LOC113791659</name>
</gene>
<dbReference type="RefSeq" id="XP_027197257.1">
    <property type="nucleotide sequence ID" value="XM_027341456.1"/>
</dbReference>
<feature type="region of interest" description="Disordered" evidence="1">
    <location>
        <begin position="38"/>
        <end position="58"/>
    </location>
</feature>
<evidence type="ECO:0000256" key="1">
    <source>
        <dbReference type="SAM" id="MobiDB-lite"/>
    </source>
</evidence>
<evidence type="ECO:0000313" key="4">
    <source>
        <dbReference type="RefSeq" id="XP_027197257.1"/>
    </source>
</evidence>
<feature type="compositionally biased region" description="Low complexity" evidence="1">
    <location>
        <begin position="41"/>
        <end position="58"/>
    </location>
</feature>
<dbReference type="AlphaFoldDB" id="A0A6P6XV08"/>
<dbReference type="Proteomes" id="UP000515146">
    <property type="component" value="Unplaced"/>
</dbReference>
<evidence type="ECO:0000313" key="2">
    <source>
        <dbReference type="Proteomes" id="UP000515146"/>
    </source>
</evidence>